<organism evidence="2">
    <name type="scientific">Colletotrichum fructicola (strain Nara gc5)</name>
    <name type="common">Anthracnose fungus</name>
    <name type="synonym">Colletotrichum gloeosporioides (strain Nara gc5)</name>
    <dbReference type="NCBI Taxonomy" id="1213859"/>
    <lineage>
        <taxon>Eukaryota</taxon>
        <taxon>Fungi</taxon>
        <taxon>Dikarya</taxon>
        <taxon>Ascomycota</taxon>
        <taxon>Pezizomycotina</taxon>
        <taxon>Sordariomycetes</taxon>
        <taxon>Hypocreomycetidae</taxon>
        <taxon>Glomerellales</taxon>
        <taxon>Glomerellaceae</taxon>
        <taxon>Colletotrichum</taxon>
        <taxon>Colletotrichum gloeosporioides species complex</taxon>
    </lineage>
</organism>
<dbReference type="HOGENOM" id="CLU_1366163_0_0_1"/>
<reference evidence="2" key="1">
    <citation type="submission" date="2012-08" db="EMBL/GenBank/DDBJ databases">
        <title>Genome analysis of Colletotrichum orbiculare and Colletotrichum fructicola.</title>
        <authorList>
            <person name="Gan P.H.P."/>
            <person name="Ikeda K."/>
            <person name="Irieda H."/>
            <person name="Narusaka M."/>
            <person name="O'Connell R.J."/>
            <person name="Narusaka Y."/>
            <person name="Takano Y."/>
            <person name="Kubo Y."/>
            <person name="Shirasu K."/>
        </authorList>
    </citation>
    <scope>NUCLEOTIDE SEQUENCE</scope>
    <source>
        <strain evidence="2">Nara gc5</strain>
    </source>
</reference>
<evidence type="ECO:0000313" key="2">
    <source>
        <dbReference type="EMBL" id="ELA23502.1"/>
    </source>
</evidence>
<gene>
    <name evidence="2" type="ORF">CGGC5_14786</name>
</gene>
<feature type="transmembrane region" description="Helical" evidence="1">
    <location>
        <begin position="6"/>
        <end position="28"/>
    </location>
</feature>
<name>L2FAY1_COLFN</name>
<keyword evidence="1" id="KW-1133">Transmembrane helix</keyword>
<keyword evidence="1" id="KW-0472">Membrane</keyword>
<evidence type="ECO:0000256" key="1">
    <source>
        <dbReference type="SAM" id="Phobius"/>
    </source>
</evidence>
<dbReference type="EMBL" id="KB021386">
    <property type="protein sequence ID" value="ELA23502.1"/>
    <property type="molecule type" value="Genomic_DNA"/>
</dbReference>
<protein>
    <submittedName>
        <fullName evidence="2">Uncharacterized protein</fullName>
    </submittedName>
</protein>
<keyword evidence="1" id="KW-0812">Transmembrane</keyword>
<feature type="transmembrane region" description="Helical" evidence="1">
    <location>
        <begin position="173"/>
        <end position="194"/>
    </location>
</feature>
<dbReference type="AlphaFoldDB" id="L2FAY1"/>
<sequence length="200" mass="22058">MAVAFIHVAPLITSSAFLMGSFAQGVAFRSFQNPKLGSKARREVFLHWVEIFAGFAWSMALVFMFNITFIGLNLYLDPPSGLQHGGAPRWLWAAALLCSMGHPRPREVTAALMRISRGGDQSYSAEKVDYFLQGYRRVNLEHLFLTDGPSWIFTVAAVTKNLGVCWGCHSQKASLALGIVALIISCYVSVRGILRSKSKT</sequence>
<feature type="transmembrane region" description="Helical" evidence="1">
    <location>
        <begin position="48"/>
        <end position="72"/>
    </location>
</feature>
<accession>L2FAY1</accession>
<proteinExistence type="predicted"/>